<dbReference type="SUPFAM" id="SSF53383">
    <property type="entry name" value="PLP-dependent transferases"/>
    <property type="match status" value="1"/>
</dbReference>
<keyword evidence="9" id="KW-1185">Reference proteome</keyword>
<evidence type="ECO:0000256" key="4">
    <source>
        <dbReference type="ARBA" id="ARBA00022898"/>
    </source>
</evidence>
<dbReference type="PANTHER" id="PTHR43713">
    <property type="entry name" value="GLUTAMATE-1-SEMIALDEHYDE 2,1-AMINOMUTASE"/>
    <property type="match status" value="1"/>
</dbReference>
<organism evidence="8 9">
    <name type="scientific">Pontibacter toksunensis</name>
    <dbReference type="NCBI Taxonomy" id="1332631"/>
    <lineage>
        <taxon>Bacteria</taxon>
        <taxon>Pseudomonadati</taxon>
        <taxon>Bacteroidota</taxon>
        <taxon>Cytophagia</taxon>
        <taxon>Cytophagales</taxon>
        <taxon>Hymenobacteraceae</taxon>
        <taxon>Pontibacter</taxon>
    </lineage>
</organism>
<comment type="caution">
    <text evidence="8">The sequence shown here is derived from an EMBL/GenBank/DDBJ whole genome shotgun (WGS) entry which is preliminary data.</text>
</comment>
<comment type="catalytic activity">
    <reaction evidence="7">
        <text>(S)-4-amino-5-oxopentanoate = 5-aminolevulinate</text>
        <dbReference type="Rhea" id="RHEA:14265"/>
        <dbReference type="ChEBI" id="CHEBI:57501"/>
        <dbReference type="ChEBI" id="CHEBI:356416"/>
        <dbReference type="EC" id="5.4.3.8"/>
    </reaction>
</comment>
<dbReference type="HAMAP" id="MF_00375">
    <property type="entry name" value="HemL_aminotrans_3"/>
    <property type="match status" value="1"/>
</dbReference>
<evidence type="ECO:0000256" key="5">
    <source>
        <dbReference type="ARBA" id="ARBA00023235"/>
    </source>
</evidence>
<dbReference type="GO" id="GO:0042286">
    <property type="term" value="F:glutamate-1-semialdehyde 2,1-aminomutase activity"/>
    <property type="evidence" value="ECO:0007669"/>
    <property type="project" value="UniProtKB-EC"/>
</dbReference>
<dbReference type="Gene3D" id="3.90.1150.10">
    <property type="entry name" value="Aspartate Aminotransferase, domain 1"/>
    <property type="match status" value="1"/>
</dbReference>
<dbReference type="InterPro" id="IPR015421">
    <property type="entry name" value="PyrdxlP-dep_Trfase_major"/>
</dbReference>
<proteinExistence type="inferred from homology"/>
<protein>
    <recommendedName>
        <fullName evidence="7">Glutamate-1-semialdehyde 2,1-aminomutase</fullName>
        <shortName evidence="7">GSA</shortName>
        <ecNumber evidence="7">5.4.3.8</ecNumber>
    </recommendedName>
    <alternativeName>
        <fullName evidence="7">Glutamate-1-semialdehyde aminotransferase</fullName>
        <shortName evidence="7">GSA-AT</shortName>
    </alternativeName>
</protein>
<dbReference type="RefSeq" id="WP_377479154.1">
    <property type="nucleotide sequence ID" value="NZ_JBHUOX010000001.1"/>
</dbReference>
<evidence type="ECO:0000313" key="8">
    <source>
        <dbReference type="EMBL" id="MFD2998795.1"/>
    </source>
</evidence>
<comment type="cofactor">
    <cofactor evidence="1 7">
        <name>pyridoxal 5'-phosphate</name>
        <dbReference type="ChEBI" id="CHEBI:597326"/>
    </cofactor>
</comment>
<dbReference type="NCBIfam" id="NF000818">
    <property type="entry name" value="PRK00062.1"/>
    <property type="match status" value="1"/>
</dbReference>
<evidence type="ECO:0000256" key="2">
    <source>
        <dbReference type="ARBA" id="ARBA00004819"/>
    </source>
</evidence>
<dbReference type="Proteomes" id="UP001597641">
    <property type="component" value="Unassembled WGS sequence"/>
</dbReference>
<comment type="subunit">
    <text evidence="7">Homodimer.</text>
</comment>
<dbReference type="NCBIfam" id="TIGR00713">
    <property type="entry name" value="hemL"/>
    <property type="match status" value="1"/>
</dbReference>
<evidence type="ECO:0000256" key="1">
    <source>
        <dbReference type="ARBA" id="ARBA00001933"/>
    </source>
</evidence>
<gene>
    <name evidence="7 8" type="primary">hemL</name>
    <name evidence="8" type="ORF">ACFS7Z_00355</name>
</gene>
<evidence type="ECO:0000256" key="3">
    <source>
        <dbReference type="ARBA" id="ARBA00008981"/>
    </source>
</evidence>
<dbReference type="InterPro" id="IPR049704">
    <property type="entry name" value="Aminotrans_3_PPA_site"/>
</dbReference>
<dbReference type="CDD" id="cd00610">
    <property type="entry name" value="OAT_like"/>
    <property type="match status" value="1"/>
</dbReference>
<evidence type="ECO:0000256" key="7">
    <source>
        <dbReference type="HAMAP-Rule" id="MF_00375"/>
    </source>
</evidence>
<keyword evidence="5 7" id="KW-0413">Isomerase</keyword>
<reference evidence="9" key="1">
    <citation type="journal article" date="2019" name="Int. J. Syst. Evol. Microbiol.">
        <title>The Global Catalogue of Microorganisms (GCM) 10K type strain sequencing project: providing services to taxonomists for standard genome sequencing and annotation.</title>
        <authorList>
            <consortium name="The Broad Institute Genomics Platform"/>
            <consortium name="The Broad Institute Genome Sequencing Center for Infectious Disease"/>
            <person name="Wu L."/>
            <person name="Ma J."/>
        </authorList>
    </citation>
    <scope>NUCLEOTIDE SEQUENCE [LARGE SCALE GENOMIC DNA]</scope>
    <source>
        <strain evidence="9">KCTC 23984</strain>
    </source>
</reference>
<keyword evidence="6 7" id="KW-0627">Porphyrin biosynthesis</keyword>
<keyword evidence="4 7" id="KW-0663">Pyridoxal phosphate</keyword>
<dbReference type="EMBL" id="JBHUOX010000001">
    <property type="protein sequence ID" value="MFD2998795.1"/>
    <property type="molecule type" value="Genomic_DNA"/>
</dbReference>
<dbReference type="InterPro" id="IPR005814">
    <property type="entry name" value="Aminotrans_3"/>
</dbReference>
<dbReference type="Pfam" id="PF00202">
    <property type="entry name" value="Aminotran_3"/>
    <property type="match status" value="1"/>
</dbReference>
<dbReference type="InterPro" id="IPR015422">
    <property type="entry name" value="PyrdxlP-dep_Trfase_small"/>
</dbReference>
<dbReference type="InterPro" id="IPR015424">
    <property type="entry name" value="PyrdxlP-dep_Trfase"/>
</dbReference>
<keyword evidence="7" id="KW-0963">Cytoplasm</keyword>
<dbReference type="Gene3D" id="3.40.640.10">
    <property type="entry name" value="Type I PLP-dependent aspartate aminotransferase-like (Major domain)"/>
    <property type="match status" value="1"/>
</dbReference>
<dbReference type="InterPro" id="IPR004639">
    <property type="entry name" value="4pyrrol_synth_GluAld_NH2Trfase"/>
</dbReference>
<accession>A0ABW6BNE9</accession>
<dbReference type="PROSITE" id="PS00600">
    <property type="entry name" value="AA_TRANSFER_CLASS_3"/>
    <property type="match status" value="1"/>
</dbReference>
<evidence type="ECO:0000313" key="9">
    <source>
        <dbReference type="Proteomes" id="UP001597641"/>
    </source>
</evidence>
<sequence length="432" mass="46301">MIQAEISNELFKRAQNSIPGGVNSPVRAFRAVGGNPRFMVSANGPYLFDEDGNRFLDLINSWGPMILGHASEVVQEAVQKAIPYSLSFGAPTRKEVEIAELIVSMVPSIEKVRMVNSGTEATMSAIRVARGYTGRDKIIKFEGCYHGHGDSFLISAGSGAITLGVPDSPGVTKGTANDTLTAPYNNLDAVKMLADANKGQVAAIIIEPVAGNMGLVTPRQGFLQGLRNLCDQEGIVLIFDEVMTGFRLAPGGAQELYGVTPDMSTLGKIIGGGMPVGAYGGRKEIMDFVAPAGPVYQAGTLSGNPIAMSAGMAMLTYLKEHPETYTQLDSITASMVAGMQQNMQQLGLNYTINRVGSMFSIFFTQEQVTGFDAAKTSDTALFGRYFNSMLQRGIYLAPSQYEALFVSTAITEDLVEQYVQANLEALQEAHQV</sequence>
<feature type="modified residue" description="N6-(pyridoxal phosphate)lysine" evidence="7">
    <location>
        <position position="268"/>
    </location>
</feature>
<name>A0ABW6BNE9_9BACT</name>
<comment type="similarity">
    <text evidence="3 7">Belongs to the class-III pyridoxal-phosphate-dependent aminotransferase family. HemL subfamily.</text>
</comment>
<dbReference type="PANTHER" id="PTHR43713:SF3">
    <property type="entry name" value="GLUTAMATE-1-SEMIALDEHYDE 2,1-AMINOMUTASE 1, CHLOROPLASTIC-RELATED"/>
    <property type="match status" value="1"/>
</dbReference>
<comment type="pathway">
    <text evidence="2">Porphyrin-containing compound metabolism; protoporphyrin-IX biosynthesis; 5-aminolevulinate from L-glutamyl-tRNA(Glu): step 2/2.</text>
</comment>
<comment type="subcellular location">
    <subcellularLocation>
        <location evidence="7">Cytoplasm</location>
    </subcellularLocation>
</comment>
<dbReference type="EC" id="5.4.3.8" evidence="7"/>
<evidence type="ECO:0000256" key="6">
    <source>
        <dbReference type="ARBA" id="ARBA00023244"/>
    </source>
</evidence>